<dbReference type="EMBL" id="BKCJ010001961">
    <property type="protein sequence ID" value="GEU45254.1"/>
    <property type="molecule type" value="Genomic_DNA"/>
</dbReference>
<sequence length="85" mass="10251">MIIEEPEYKMFFIDVFGDEAFQRMNDIHKVDIQSLLTYLVMTSNITTPENRRFCLKVRQLIRSHRDQEKLKSKRVKLEVLGYKLD</sequence>
<name>A0A6L2KBI5_TANCI</name>
<accession>A0A6L2KBI5</accession>
<reference evidence="1" key="1">
    <citation type="journal article" date="2019" name="Sci. Rep.">
        <title>Draft genome of Tanacetum cinerariifolium, the natural source of mosquito coil.</title>
        <authorList>
            <person name="Yamashiro T."/>
            <person name="Shiraishi A."/>
            <person name="Satake H."/>
            <person name="Nakayama K."/>
        </authorList>
    </citation>
    <scope>NUCLEOTIDE SEQUENCE</scope>
</reference>
<evidence type="ECO:0000313" key="1">
    <source>
        <dbReference type="EMBL" id="GEU45254.1"/>
    </source>
</evidence>
<comment type="caution">
    <text evidence="1">The sequence shown here is derived from an EMBL/GenBank/DDBJ whole genome shotgun (WGS) entry which is preliminary data.</text>
</comment>
<proteinExistence type="predicted"/>
<dbReference type="AlphaFoldDB" id="A0A6L2KBI5"/>
<protein>
    <submittedName>
        <fullName evidence="1">Copia protein</fullName>
    </submittedName>
</protein>
<organism evidence="1">
    <name type="scientific">Tanacetum cinerariifolium</name>
    <name type="common">Dalmatian daisy</name>
    <name type="synonym">Chrysanthemum cinerariifolium</name>
    <dbReference type="NCBI Taxonomy" id="118510"/>
    <lineage>
        <taxon>Eukaryota</taxon>
        <taxon>Viridiplantae</taxon>
        <taxon>Streptophyta</taxon>
        <taxon>Embryophyta</taxon>
        <taxon>Tracheophyta</taxon>
        <taxon>Spermatophyta</taxon>
        <taxon>Magnoliopsida</taxon>
        <taxon>eudicotyledons</taxon>
        <taxon>Gunneridae</taxon>
        <taxon>Pentapetalae</taxon>
        <taxon>asterids</taxon>
        <taxon>campanulids</taxon>
        <taxon>Asterales</taxon>
        <taxon>Asteraceae</taxon>
        <taxon>Asteroideae</taxon>
        <taxon>Anthemideae</taxon>
        <taxon>Anthemidinae</taxon>
        <taxon>Tanacetum</taxon>
    </lineage>
</organism>
<gene>
    <name evidence="1" type="ORF">Tci_017232</name>
</gene>